<evidence type="ECO:0000256" key="9">
    <source>
        <dbReference type="SAM" id="Phobius"/>
    </source>
</evidence>
<feature type="transmembrane region" description="Helical" evidence="9">
    <location>
        <begin position="32"/>
        <end position="54"/>
    </location>
</feature>
<feature type="transmembrane region" description="Helical" evidence="9">
    <location>
        <begin position="318"/>
        <end position="337"/>
    </location>
</feature>
<feature type="region of interest" description="Disordered" evidence="8">
    <location>
        <begin position="500"/>
        <end position="528"/>
    </location>
</feature>
<evidence type="ECO:0000256" key="5">
    <source>
        <dbReference type="ARBA" id="ARBA00022692"/>
    </source>
</evidence>
<evidence type="ECO:0000256" key="3">
    <source>
        <dbReference type="ARBA" id="ARBA00022676"/>
    </source>
</evidence>
<feature type="transmembrane region" description="Helical" evidence="9">
    <location>
        <begin position="218"/>
        <end position="237"/>
    </location>
</feature>
<evidence type="ECO:0000256" key="8">
    <source>
        <dbReference type="SAM" id="MobiDB-lite"/>
    </source>
</evidence>
<reference evidence="11" key="1">
    <citation type="journal article" date="2019" name="Int. J. Syst. Evol. Microbiol.">
        <title>The Global Catalogue of Microorganisms (GCM) 10K type strain sequencing project: providing services to taxonomists for standard genome sequencing and annotation.</title>
        <authorList>
            <consortium name="The Broad Institute Genomics Platform"/>
            <consortium name="The Broad Institute Genome Sequencing Center for Infectious Disease"/>
            <person name="Wu L."/>
            <person name="Ma J."/>
        </authorList>
    </citation>
    <scope>NUCLEOTIDE SEQUENCE [LARGE SCALE GENOMIC DNA]</scope>
    <source>
        <strain evidence="11">JCM 9088</strain>
    </source>
</reference>
<comment type="subcellular location">
    <subcellularLocation>
        <location evidence="1">Cell membrane</location>
        <topology evidence="1">Multi-pass membrane protein</topology>
    </subcellularLocation>
</comment>
<feature type="transmembrane region" description="Helical" evidence="9">
    <location>
        <begin position="343"/>
        <end position="360"/>
    </location>
</feature>
<feature type="transmembrane region" description="Helical" evidence="9">
    <location>
        <begin position="101"/>
        <end position="120"/>
    </location>
</feature>
<proteinExistence type="predicted"/>
<evidence type="ECO:0008006" key="12">
    <source>
        <dbReference type="Google" id="ProtNLM"/>
    </source>
</evidence>
<feature type="transmembrane region" description="Helical" evidence="9">
    <location>
        <begin position="286"/>
        <end position="306"/>
    </location>
</feature>
<protein>
    <recommendedName>
        <fullName evidence="12">Integral membrane protein</fullName>
    </recommendedName>
</protein>
<dbReference type="Proteomes" id="UP001500403">
    <property type="component" value="Unassembled WGS sequence"/>
</dbReference>
<dbReference type="EMBL" id="BAAAUD010000020">
    <property type="protein sequence ID" value="GAA2934783.1"/>
    <property type="molecule type" value="Genomic_DNA"/>
</dbReference>
<evidence type="ECO:0000256" key="7">
    <source>
        <dbReference type="ARBA" id="ARBA00023136"/>
    </source>
</evidence>
<evidence type="ECO:0000256" key="6">
    <source>
        <dbReference type="ARBA" id="ARBA00022989"/>
    </source>
</evidence>
<feature type="transmembrane region" description="Helical" evidence="9">
    <location>
        <begin position="153"/>
        <end position="170"/>
    </location>
</feature>
<organism evidence="10 11">
    <name type="scientific">Streptomyces enissocaesilis</name>
    <dbReference type="NCBI Taxonomy" id="332589"/>
    <lineage>
        <taxon>Bacteria</taxon>
        <taxon>Bacillati</taxon>
        <taxon>Actinomycetota</taxon>
        <taxon>Actinomycetes</taxon>
        <taxon>Kitasatosporales</taxon>
        <taxon>Streptomycetaceae</taxon>
        <taxon>Streptomyces</taxon>
        <taxon>Streptomyces rochei group</taxon>
    </lineage>
</organism>
<evidence type="ECO:0000256" key="1">
    <source>
        <dbReference type="ARBA" id="ARBA00004651"/>
    </source>
</evidence>
<keyword evidence="11" id="KW-1185">Reference proteome</keyword>
<evidence type="ECO:0000256" key="4">
    <source>
        <dbReference type="ARBA" id="ARBA00022679"/>
    </source>
</evidence>
<keyword evidence="2" id="KW-1003">Cell membrane</keyword>
<dbReference type="PANTHER" id="PTHR33908:SF11">
    <property type="entry name" value="MEMBRANE PROTEIN"/>
    <property type="match status" value="1"/>
</dbReference>
<name>A0ABP6JIW2_9ACTN</name>
<comment type="caution">
    <text evidence="10">The sequence shown here is derived from an EMBL/GenBank/DDBJ whole genome shotgun (WGS) entry which is preliminary data.</text>
</comment>
<feature type="transmembrane region" description="Helical" evidence="9">
    <location>
        <begin position="126"/>
        <end position="146"/>
    </location>
</feature>
<keyword evidence="7 9" id="KW-0472">Membrane</keyword>
<dbReference type="InterPro" id="IPR050297">
    <property type="entry name" value="LipidA_mod_glycosyltrf_83"/>
</dbReference>
<keyword evidence="4" id="KW-0808">Transferase</keyword>
<sequence length="528" mass="56026">MQEIRFVVSTPERVPREVRARRFSGGAFARPLPLLAAVATVFAVTHLALVAPGLGLGWDESVYVSQVSPQAPAAFFSAPRARGITYLVAPVAALTTSTAALRVYMALLAGGGLFLALWVWRRLLPASVLAVAGALFASLWVTMFYASQAMPNLWVAYGALAAVGCFLRAARDPWDHWALIGMGAGVMFAALMRPSDAGWLYLALAVAALVMPRTRRRALLVVVATAGVALGCADWVAEAYTHYGGLAARLRRASEIQGHLGWYFAVDDHVRALGGRALCRPCDVPWRYPASALWFFALPLLVAAGVRAAARAGRRAPIALATVVGAVMAAPYLFTVGYAAPRFLLPAYALLALPVAQCLVRMCGPRSQWRRTAAGLVAVAVAGHLTIQYALVDGVANRVRRDTADLTRIAAELRAQGVRPPCVISGDEAVRVAFRTGCASRQPSGHDGSITPRALAATALHQPVAVLVSTGGRPPAYAREWRVHPLPDLGRRAGFRAYLSPVPRPPGREAPGTRGGAVRGGFVTAADD</sequence>
<gene>
    <name evidence="10" type="ORF">GCM10010446_19600</name>
</gene>
<dbReference type="PANTHER" id="PTHR33908">
    <property type="entry name" value="MANNOSYLTRANSFERASE YKCB-RELATED"/>
    <property type="match status" value="1"/>
</dbReference>
<feature type="transmembrane region" description="Helical" evidence="9">
    <location>
        <begin position="190"/>
        <end position="211"/>
    </location>
</feature>
<keyword evidence="5 9" id="KW-0812">Transmembrane</keyword>
<accession>A0ABP6JIW2</accession>
<feature type="transmembrane region" description="Helical" evidence="9">
    <location>
        <begin position="372"/>
        <end position="391"/>
    </location>
</feature>
<evidence type="ECO:0000256" key="2">
    <source>
        <dbReference type="ARBA" id="ARBA00022475"/>
    </source>
</evidence>
<dbReference type="RefSeq" id="WP_344493497.1">
    <property type="nucleotide sequence ID" value="NZ_BAAAUD010000020.1"/>
</dbReference>
<evidence type="ECO:0000313" key="10">
    <source>
        <dbReference type="EMBL" id="GAA2934783.1"/>
    </source>
</evidence>
<keyword evidence="6 9" id="KW-1133">Transmembrane helix</keyword>
<keyword evidence="3" id="KW-0328">Glycosyltransferase</keyword>
<evidence type="ECO:0000313" key="11">
    <source>
        <dbReference type="Proteomes" id="UP001500403"/>
    </source>
</evidence>